<dbReference type="Gene3D" id="3.50.50.60">
    <property type="entry name" value="FAD/NAD(P)-binding domain"/>
    <property type="match status" value="1"/>
</dbReference>
<dbReference type="PANTHER" id="PTHR47178:SF6">
    <property type="entry name" value="FAD-BINDING DOMAIN-CONTAINING PROTEIN"/>
    <property type="match status" value="1"/>
</dbReference>
<evidence type="ECO:0000313" key="7">
    <source>
        <dbReference type="EMBL" id="TKX20394.1"/>
    </source>
</evidence>
<protein>
    <submittedName>
        <fullName evidence="7">FAD-binding domain-containing protein 43</fullName>
    </submittedName>
</protein>
<evidence type="ECO:0000256" key="3">
    <source>
        <dbReference type="ARBA" id="ARBA00022827"/>
    </source>
</evidence>
<name>A0A4U7AXF4_9PEZI</name>
<evidence type="ECO:0000259" key="6">
    <source>
        <dbReference type="Pfam" id="PF01494"/>
    </source>
</evidence>
<comment type="caution">
    <text evidence="7">The sequence shown here is derived from an EMBL/GenBank/DDBJ whole genome shotgun (WGS) entry which is preliminary data.</text>
</comment>
<gene>
    <name evidence="7" type="ORF">C1H76_7430</name>
</gene>
<dbReference type="PRINTS" id="PR00420">
    <property type="entry name" value="RNGMNOXGNASE"/>
</dbReference>
<dbReference type="Proteomes" id="UP000308133">
    <property type="component" value="Unassembled WGS sequence"/>
</dbReference>
<comment type="cofactor">
    <cofactor evidence="1">
        <name>FAD</name>
        <dbReference type="ChEBI" id="CHEBI:57692"/>
    </cofactor>
</comment>
<dbReference type="AlphaFoldDB" id="A0A4U7AXF4"/>
<evidence type="ECO:0000256" key="2">
    <source>
        <dbReference type="ARBA" id="ARBA00022630"/>
    </source>
</evidence>
<feature type="domain" description="FAD-binding" evidence="6">
    <location>
        <begin position="4"/>
        <end position="188"/>
    </location>
</feature>
<keyword evidence="5" id="KW-0503">Monooxygenase</keyword>
<evidence type="ECO:0000313" key="8">
    <source>
        <dbReference type="Proteomes" id="UP000308133"/>
    </source>
</evidence>
<dbReference type="Pfam" id="PF01494">
    <property type="entry name" value="FAD_binding_3"/>
    <property type="match status" value="2"/>
</dbReference>
<dbReference type="SUPFAM" id="SSF51905">
    <property type="entry name" value="FAD/NAD(P)-binding domain"/>
    <property type="match status" value="1"/>
</dbReference>
<reference evidence="7 8" key="1">
    <citation type="submission" date="2018-02" db="EMBL/GenBank/DDBJ databases">
        <title>Draft genome sequences of Elsinoe sp., causing black scab on jojoba.</title>
        <authorList>
            <person name="Stodart B."/>
            <person name="Jeffress S."/>
            <person name="Ash G."/>
            <person name="Arun Chinnappa K."/>
        </authorList>
    </citation>
    <scope>NUCLEOTIDE SEQUENCE [LARGE SCALE GENOMIC DNA]</scope>
    <source>
        <strain evidence="7 8">Hillstone_2</strain>
    </source>
</reference>
<proteinExistence type="predicted"/>
<accession>A0A4U7AXF4</accession>
<sequence length="461" mass="50964">MPSLKVIIIGGGLAGTLLANGLQRNRIEVTVYERLARDAKREGYQIRLGVNALIGMRACLDPDVLTSVAAKFGRAGGKKSTAPVIRNKAFDSILDLTKFPVYSKSAAITRTVLRDALAQPVDQAGNLVYGKQFSSYEIVQQEGRERVKVHFEDGSSDICDILIGADGSHSQVNRRLGLNNLHQTKSHVSFIAKTELPMSMFSNMSPQLHEKPVLSFSDNSAFYFAAYLPDKLESDIHSNDTVGRDGYDEESATCMFGIHIPIEHVPDGALRADNQTKWRICADYMKPWAAEYHEMLDIIKGCDIYAYQARISTQPKANWRADAQRSEPETGGHPRVWLLGDSMHAMLPTRGMGGNQSLRDTATLLPLLLQLNKEVKDGMWPSKANIARCCNEYESEMVPRAFNWVQKSGGGVLAPVDVETYTGRALMSIASLGMQMYYGFTLLAGLFTTKAYVDDAPELRS</sequence>
<organism evidence="7 8">
    <name type="scientific">Elsinoe australis</name>
    <dbReference type="NCBI Taxonomy" id="40998"/>
    <lineage>
        <taxon>Eukaryota</taxon>
        <taxon>Fungi</taxon>
        <taxon>Dikarya</taxon>
        <taxon>Ascomycota</taxon>
        <taxon>Pezizomycotina</taxon>
        <taxon>Dothideomycetes</taxon>
        <taxon>Dothideomycetidae</taxon>
        <taxon>Myriangiales</taxon>
        <taxon>Elsinoaceae</taxon>
        <taxon>Elsinoe</taxon>
    </lineage>
</organism>
<evidence type="ECO:0000256" key="4">
    <source>
        <dbReference type="ARBA" id="ARBA00023002"/>
    </source>
</evidence>
<keyword evidence="3" id="KW-0274">FAD</keyword>
<evidence type="ECO:0000256" key="5">
    <source>
        <dbReference type="ARBA" id="ARBA00023033"/>
    </source>
</evidence>
<dbReference type="PANTHER" id="PTHR47178">
    <property type="entry name" value="MONOOXYGENASE, FAD-BINDING"/>
    <property type="match status" value="1"/>
</dbReference>
<keyword evidence="2" id="KW-0285">Flavoprotein</keyword>
<dbReference type="GO" id="GO:0004497">
    <property type="term" value="F:monooxygenase activity"/>
    <property type="evidence" value="ECO:0007669"/>
    <property type="project" value="UniProtKB-KW"/>
</dbReference>
<dbReference type="GO" id="GO:0071949">
    <property type="term" value="F:FAD binding"/>
    <property type="evidence" value="ECO:0007669"/>
    <property type="project" value="InterPro"/>
</dbReference>
<dbReference type="InterPro" id="IPR002938">
    <property type="entry name" value="FAD-bd"/>
</dbReference>
<keyword evidence="4" id="KW-0560">Oxidoreductase</keyword>
<feature type="domain" description="FAD-binding" evidence="6">
    <location>
        <begin position="312"/>
        <end position="369"/>
    </location>
</feature>
<dbReference type="EMBL" id="PTQR01000089">
    <property type="protein sequence ID" value="TKX20394.1"/>
    <property type="molecule type" value="Genomic_DNA"/>
</dbReference>
<dbReference type="InterPro" id="IPR036188">
    <property type="entry name" value="FAD/NAD-bd_sf"/>
</dbReference>
<evidence type="ECO:0000256" key="1">
    <source>
        <dbReference type="ARBA" id="ARBA00001974"/>
    </source>
</evidence>